<feature type="region of interest" description="Disordered" evidence="1">
    <location>
        <begin position="21"/>
        <end position="41"/>
    </location>
</feature>
<keyword evidence="3" id="KW-1185">Reference proteome</keyword>
<name>A0AAD1SNF7_PELCU</name>
<evidence type="ECO:0000256" key="1">
    <source>
        <dbReference type="SAM" id="MobiDB-lite"/>
    </source>
</evidence>
<dbReference type="EMBL" id="OW240918">
    <property type="protein sequence ID" value="CAH2305847.1"/>
    <property type="molecule type" value="Genomic_DNA"/>
</dbReference>
<dbReference type="Proteomes" id="UP001295444">
    <property type="component" value="Chromosome 07"/>
</dbReference>
<accession>A0AAD1SNF7</accession>
<evidence type="ECO:0000313" key="3">
    <source>
        <dbReference type="Proteomes" id="UP001295444"/>
    </source>
</evidence>
<gene>
    <name evidence="2" type="ORF">PECUL_23A020516</name>
</gene>
<protein>
    <submittedName>
        <fullName evidence="2">Uncharacterized protein</fullName>
    </submittedName>
</protein>
<reference evidence="2" key="1">
    <citation type="submission" date="2022-03" db="EMBL/GenBank/DDBJ databases">
        <authorList>
            <person name="Alioto T."/>
            <person name="Alioto T."/>
            <person name="Gomez Garrido J."/>
        </authorList>
    </citation>
    <scope>NUCLEOTIDE SEQUENCE</scope>
</reference>
<dbReference type="AlphaFoldDB" id="A0AAD1SNF7"/>
<evidence type="ECO:0000313" key="2">
    <source>
        <dbReference type="EMBL" id="CAH2305847.1"/>
    </source>
</evidence>
<sequence>MDEFLTTPAELTCTAAPHLVEMSSEPDSPGPSEISEGSLTLPHVVAESGPACHLAGDVH</sequence>
<organism evidence="2 3">
    <name type="scientific">Pelobates cultripes</name>
    <name type="common">Western spadefoot toad</name>
    <dbReference type="NCBI Taxonomy" id="61616"/>
    <lineage>
        <taxon>Eukaryota</taxon>
        <taxon>Metazoa</taxon>
        <taxon>Chordata</taxon>
        <taxon>Craniata</taxon>
        <taxon>Vertebrata</taxon>
        <taxon>Euteleostomi</taxon>
        <taxon>Amphibia</taxon>
        <taxon>Batrachia</taxon>
        <taxon>Anura</taxon>
        <taxon>Pelobatoidea</taxon>
        <taxon>Pelobatidae</taxon>
        <taxon>Pelobates</taxon>
    </lineage>
</organism>
<proteinExistence type="predicted"/>